<comment type="similarity">
    <text evidence="4">Belongs to the phospholipase D family. MitoPLD/Zucchini subfamily.</text>
</comment>
<gene>
    <name evidence="7" type="ORF">JG687_00008444</name>
</gene>
<dbReference type="OrthoDB" id="113523at2759"/>
<feature type="domain" description="Phospholipase D-like" evidence="6">
    <location>
        <begin position="205"/>
        <end position="326"/>
    </location>
</feature>
<evidence type="ECO:0000256" key="3">
    <source>
        <dbReference type="ARBA" id="ARBA00023098"/>
    </source>
</evidence>
<evidence type="ECO:0000256" key="5">
    <source>
        <dbReference type="ARBA" id="ARBA00040549"/>
    </source>
</evidence>
<protein>
    <recommendedName>
        <fullName evidence="5">Mitochondrial cardiolipin hydrolase</fullName>
    </recommendedName>
</protein>
<evidence type="ECO:0000313" key="8">
    <source>
        <dbReference type="Proteomes" id="UP000688947"/>
    </source>
</evidence>
<accession>A0A8T1UGW2</accession>
<evidence type="ECO:0000256" key="1">
    <source>
        <dbReference type="ARBA" id="ARBA00022801"/>
    </source>
</evidence>
<proteinExistence type="inferred from homology"/>
<evidence type="ECO:0000259" key="6">
    <source>
        <dbReference type="Pfam" id="PF13091"/>
    </source>
</evidence>
<evidence type="ECO:0000256" key="4">
    <source>
        <dbReference type="ARBA" id="ARBA00038012"/>
    </source>
</evidence>
<dbReference type="Proteomes" id="UP000688947">
    <property type="component" value="Unassembled WGS sequence"/>
</dbReference>
<dbReference type="GO" id="GO:0016042">
    <property type="term" value="P:lipid catabolic process"/>
    <property type="evidence" value="ECO:0007669"/>
    <property type="project" value="UniProtKB-KW"/>
</dbReference>
<dbReference type="VEuPathDB" id="FungiDB:PC110_g3797"/>
<name>A0A8T1UGW2_9STRA</name>
<evidence type="ECO:0000313" key="7">
    <source>
        <dbReference type="EMBL" id="KAG6960025.1"/>
    </source>
</evidence>
<dbReference type="Pfam" id="PF13091">
    <property type="entry name" value="PLDc_2"/>
    <property type="match status" value="1"/>
</dbReference>
<dbReference type="EMBL" id="JAENGZ010000406">
    <property type="protein sequence ID" value="KAG6960025.1"/>
    <property type="molecule type" value="Genomic_DNA"/>
</dbReference>
<organism evidence="7 8">
    <name type="scientific">Phytophthora cactorum</name>
    <dbReference type="NCBI Taxonomy" id="29920"/>
    <lineage>
        <taxon>Eukaryota</taxon>
        <taxon>Sar</taxon>
        <taxon>Stramenopiles</taxon>
        <taxon>Oomycota</taxon>
        <taxon>Peronosporomycetes</taxon>
        <taxon>Peronosporales</taxon>
        <taxon>Peronosporaceae</taxon>
        <taxon>Phytophthora</taxon>
    </lineage>
</organism>
<dbReference type="PANTHER" id="PTHR43856:SF1">
    <property type="entry name" value="MITOCHONDRIAL CARDIOLIPIN HYDROLASE"/>
    <property type="match status" value="1"/>
</dbReference>
<reference evidence="7" key="1">
    <citation type="submission" date="2021-01" db="EMBL/GenBank/DDBJ databases">
        <title>Phytophthora aleatoria, a newly-described species from Pinus radiata is distinct from Phytophthora cactorum isolates based on comparative genomics.</title>
        <authorList>
            <person name="Mcdougal R."/>
            <person name="Panda P."/>
            <person name="Williams N."/>
            <person name="Studholme D.J."/>
        </authorList>
    </citation>
    <scope>NUCLEOTIDE SEQUENCE</scope>
    <source>
        <strain evidence="7">NZFS 3830</strain>
    </source>
</reference>
<comment type="caution">
    <text evidence="7">The sequence shown here is derived from an EMBL/GenBank/DDBJ whole genome shotgun (WGS) entry which is preliminary data.</text>
</comment>
<dbReference type="GO" id="GO:0016891">
    <property type="term" value="F:RNA endonuclease activity producing 5'-phosphomonoesters, hydrolytic mechanism"/>
    <property type="evidence" value="ECO:0007669"/>
    <property type="project" value="TreeGrafter"/>
</dbReference>
<evidence type="ECO:0000256" key="2">
    <source>
        <dbReference type="ARBA" id="ARBA00022963"/>
    </source>
</evidence>
<keyword evidence="1" id="KW-0378">Hydrolase</keyword>
<sequence>MEPAEDAPMLGVSSDAVLAVLATIVRKPKSKRRRTTTTNSTTTTTVEFPLETTDLPARDVTMLDTVVPTVLRKTRKSSTAINNPIPAPAVATRTKFPSTDCPSDADPLMLDIGSDAVLATLATVVRKPKSKPAALVNAQSEMAEHRRYNQDHTMANVTTEWVEHDKAKWPVSKAVVEIAKVKRRMKTAVVDYWFNGDIRGERELVKYVKEATMTIKIGVDMLDHEEIIREIGAAVGRGVVVQLFIDFKKACDEGHAWVKELLEAGVKVCHSTEKFEWKAAIFDNQILVQGSQSWTKSEVQEFNMDYTIVQTGSIVSAFEYQFDKMWKAASKKVTKRARTAAKTDLSDSEESSEMEPGKKRKLGKITCFPTTLPFLEMMGL</sequence>
<dbReference type="PANTHER" id="PTHR43856">
    <property type="entry name" value="CARDIOLIPIN HYDROLASE"/>
    <property type="match status" value="1"/>
</dbReference>
<keyword evidence="2" id="KW-0442">Lipid degradation</keyword>
<dbReference type="InterPro" id="IPR051406">
    <property type="entry name" value="PLD_domain"/>
</dbReference>
<dbReference type="InterPro" id="IPR025202">
    <property type="entry name" value="PLD-like_dom"/>
</dbReference>
<keyword evidence="3" id="KW-0443">Lipid metabolism</keyword>
<dbReference type="AlphaFoldDB" id="A0A8T1UGW2"/>